<organism evidence="2 3">
    <name type="scientific">Colletotrichum destructivum</name>
    <dbReference type="NCBI Taxonomy" id="34406"/>
    <lineage>
        <taxon>Eukaryota</taxon>
        <taxon>Fungi</taxon>
        <taxon>Dikarya</taxon>
        <taxon>Ascomycota</taxon>
        <taxon>Pezizomycotina</taxon>
        <taxon>Sordariomycetes</taxon>
        <taxon>Hypocreomycetidae</taxon>
        <taxon>Glomerellales</taxon>
        <taxon>Glomerellaceae</taxon>
        <taxon>Colletotrichum</taxon>
        <taxon>Colletotrichum destructivum species complex</taxon>
    </lineage>
</organism>
<dbReference type="RefSeq" id="XP_062785795.1">
    <property type="nucleotide sequence ID" value="XM_062929744.1"/>
</dbReference>
<dbReference type="Proteomes" id="UP001322277">
    <property type="component" value="Chromosome 9"/>
</dbReference>
<name>A0AAX4IZ71_9PEZI</name>
<dbReference type="EMBL" id="CP137313">
    <property type="protein sequence ID" value="WQF88574.1"/>
    <property type="molecule type" value="Genomic_DNA"/>
</dbReference>
<dbReference type="KEGG" id="cdet:87950088"/>
<evidence type="ECO:0000313" key="3">
    <source>
        <dbReference type="Proteomes" id="UP001322277"/>
    </source>
</evidence>
<dbReference type="AlphaFoldDB" id="A0AAX4IZ71"/>
<accession>A0AAX4IZ71</accession>
<reference evidence="3" key="1">
    <citation type="journal article" date="2023" name="bioRxiv">
        <title>Complete genome of the Medicago anthracnose fungus, Colletotrichum destructivum, reveals a mini-chromosome-like region within a core chromosome.</title>
        <authorList>
            <person name="Lapalu N."/>
            <person name="Simon A."/>
            <person name="Lu A."/>
            <person name="Plaumann P.-L."/>
            <person name="Amselem J."/>
            <person name="Pigne S."/>
            <person name="Auger A."/>
            <person name="Koch C."/>
            <person name="Dallery J.-F."/>
            <person name="O'Connell R.J."/>
        </authorList>
    </citation>
    <scope>NUCLEOTIDE SEQUENCE [LARGE SCALE GENOMIC DNA]</scope>
    <source>
        <strain evidence="3">CBS 520.97</strain>
    </source>
</reference>
<feature type="compositionally biased region" description="Low complexity" evidence="1">
    <location>
        <begin position="13"/>
        <end position="24"/>
    </location>
</feature>
<feature type="region of interest" description="Disordered" evidence="1">
    <location>
        <begin position="1"/>
        <end position="24"/>
    </location>
</feature>
<gene>
    <name evidence="2" type="ORF">CDEST_13588</name>
</gene>
<evidence type="ECO:0000256" key="1">
    <source>
        <dbReference type="SAM" id="MobiDB-lite"/>
    </source>
</evidence>
<proteinExistence type="predicted"/>
<protein>
    <submittedName>
        <fullName evidence="2">Uncharacterized protein</fullName>
    </submittedName>
</protein>
<dbReference type="GeneID" id="87950088"/>
<sequence length="61" mass="6324">MSSYCFVTEHDPAQSAGSRQAASQHLGHQHLGATALVSQIPGYTSLSLATCPGTIPITTLL</sequence>
<keyword evidence="3" id="KW-1185">Reference proteome</keyword>
<evidence type="ECO:0000313" key="2">
    <source>
        <dbReference type="EMBL" id="WQF88574.1"/>
    </source>
</evidence>